<feature type="transmembrane region" description="Helical" evidence="1">
    <location>
        <begin position="76"/>
        <end position="106"/>
    </location>
</feature>
<evidence type="ECO:0000256" key="1">
    <source>
        <dbReference type="SAM" id="Phobius"/>
    </source>
</evidence>
<proteinExistence type="predicted"/>
<keyword evidence="3" id="KW-1185">Reference proteome</keyword>
<feature type="transmembrane region" description="Helical" evidence="1">
    <location>
        <begin position="137"/>
        <end position="161"/>
    </location>
</feature>
<evidence type="ECO:0008006" key="4">
    <source>
        <dbReference type="Google" id="ProtNLM"/>
    </source>
</evidence>
<keyword evidence="1" id="KW-1133">Transmembrane helix</keyword>
<dbReference type="AlphaFoldDB" id="A0AAE3HA25"/>
<keyword evidence="1" id="KW-0812">Transmembrane</keyword>
<protein>
    <recommendedName>
        <fullName evidence="4">Glycerophosphoryl diester phosphodiesterase membrane domain-containing protein</fullName>
    </recommendedName>
</protein>
<evidence type="ECO:0000313" key="2">
    <source>
        <dbReference type="EMBL" id="MCQ6962771.1"/>
    </source>
</evidence>
<accession>A0AAE3HA25</accession>
<gene>
    <name evidence="2" type="ORF">PV02_06630</name>
</gene>
<dbReference type="Proteomes" id="UP001206983">
    <property type="component" value="Unassembled WGS sequence"/>
</dbReference>
<keyword evidence="1" id="KW-0472">Membrane</keyword>
<sequence>MNYEGLLKSAWNFQKDNIVTYAVATLIAFVGMILIVTIAPLYYGLVHIAVKGARSQPVEINDVFEGFRNGNFVRSWIYMLIYIVVVGIASQIASILGTIVGIVFIFGMPLLVIKGYSGVDAVKETFELVKANPVEALVLYIIMAVLNVIGAIALIIGLLITAPLTQIFLAKATMEVAGETAQSGASSATVVA</sequence>
<name>A0AAE3HA25_9EURY</name>
<dbReference type="EMBL" id="JTEO01000004">
    <property type="protein sequence ID" value="MCQ6962771.1"/>
    <property type="molecule type" value="Genomic_DNA"/>
</dbReference>
<dbReference type="RefSeq" id="WP_256622608.1">
    <property type="nucleotide sequence ID" value="NZ_JTEO01000004.1"/>
</dbReference>
<reference evidence="2 3" key="1">
    <citation type="journal article" date="2011" name="Appl. Environ. Microbiol.">
        <title>Methanogenic archaea isolated from Taiwan's Chelungpu fault.</title>
        <authorList>
            <person name="Wu S.Y."/>
            <person name="Lai M.C."/>
        </authorList>
    </citation>
    <scope>NUCLEOTIDE SEQUENCE [LARGE SCALE GENOMIC DNA]</scope>
    <source>
        <strain evidence="2 3">St545Mb</strain>
    </source>
</reference>
<organism evidence="2 3">
    <name type="scientific">Methanolobus chelungpuianus</name>
    <dbReference type="NCBI Taxonomy" id="502115"/>
    <lineage>
        <taxon>Archaea</taxon>
        <taxon>Methanobacteriati</taxon>
        <taxon>Methanobacteriota</taxon>
        <taxon>Stenosarchaea group</taxon>
        <taxon>Methanomicrobia</taxon>
        <taxon>Methanosarcinales</taxon>
        <taxon>Methanosarcinaceae</taxon>
        <taxon>Methanolobus</taxon>
    </lineage>
</organism>
<comment type="caution">
    <text evidence="2">The sequence shown here is derived from an EMBL/GenBank/DDBJ whole genome shotgun (WGS) entry which is preliminary data.</text>
</comment>
<evidence type="ECO:0000313" key="3">
    <source>
        <dbReference type="Proteomes" id="UP001206983"/>
    </source>
</evidence>
<feature type="transmembrane region" description="Helical" evidence="1">
    <location>
        <begin position="20"/>
        <end position="45"/>
    </location>
</feature>